<evidence type="ECO:0000313" key="3">
    <source>
        <dbReference type="Proteomes" id="UP000233837"/>
    </source>
</evidence>
<feature type="region of interest" description="Disordered" evidence="1">
    <location>
        <begin position="74"/>
        <end position="113"/>
    </location>
</feature>
<gene>
    <name evidence="2" type="ORF">MA16_Dca019211</name>
</gene>
<keyword evidence="3" id="KW-1185">Reference proteome</keyword>
<dbReference type="AlphaFoldDB" id="A0A2I0WKE1"/>
<feature type="compositionally biased region" description="Basic and acidic residues" evidence="1">
    <location>
        <begin position="34"/>
        <end position="46"/>
    </location>
</feature>
<feature type="compositionally biased region" description="Basic and acidic residues" evidence="1">
    <location>
        <begin position="188"/>
        <end position="197"/>
    </location>
</feature>
<dbReference type="Proteomes" id="UP000233837">
    <property type="component" value="Unassembled WGS sequence"/>
</dbReference>
<feature type="region of interest" description="Disordered" evidence="1">
    <location>
        <begin position="17"/>
        <end position="54"/>
    </location>
</feature>
<evidence type="ECO:0000313" key="2">
    <source>
        <dbReference type="EMBL" id="PKU76121.1"/>
    </source>
</evidence>
<reference evidence="2 3" key="1">
    <citation type="journal article" date="2016" name="Sci. Rep.">
        <title>The Dendrobium catenatum Lindl. genome sequence provides insights into polysaccharide synthase, floral development and adaptive evolution.</title>
        <authorList>
            <person name="Zhang G.Q."/>
            <person name="Xu Q."/>
            <person name="Bian C."/>
            <person name="Tsai W.C."/>
            <person name="Yeh C.M."/>
            <person name="Liu K.W."/>
            <person name="Yoshida K."/>
            <person name="Zhang L.S."/>
            <person name="Chang S.B."/>
            <person name="Chen F."/>
            <person name="Shi Y."/>
            <person name="Su Y.Y."/>
            <person name="Zhang Y.Q."/>
            <person name="Chen L.J."/>
            <person name="Yin Y."/>
            <person name="Lin M."/>
            <person name="Huang H."/>
            <person name="Deng H."/>
            <person name="Wang Z.W."/>
            <person name="Zhu S.L."/>
            <person name="Zhao X."/>
            <person name="Deng C."/>
            <person name="Niu S.C."/>
            <person name="Huang J."/>
            <person name="Wang M."/>
            <person name="Liu G.H."/>
            <person name="Yang H.J."/>
            <person name="Xiao X.J."/>
            <person name="Hsiao Y.Y."/>
            <person name="Wu W.L."/>
            <person name="Chen Y.Y."/>
            <person name="Mitsuda N."/>
            <person name="Ohme-Takagi M."/>
            <person name="Luo Y.B."/>
            <person name="Van de Peer Y."/>
            <person name="Liu Z.J."/>
        </authorList>
    </citation>
    <scope>NUCLEOTIDE SEQUENCE [LARGE SCALE GENOMIC DNA]</scope>
    <source>
        <tissue evidence="2">The whole plant</tissue>
    </source>
</reference>
<protein>
    <submittedName>
        <fullName evidence="2">Uncharacterized protein</fullName>
    </submittedName>
</protein>
<organism evidence="2 3">
    <name type="scientific">Dendrobium catenatum</name>
    <dbReference type="NCBI Taxonomy" id="906689"/>
    <lineage>
        <taxon>Eukaryota</taxon>
        <taxon>Viridiplantae</taxon>
        <taxon>Streptophyta</taxon>
        <taxon>Embryophyta</taxon>
        <taxon>Tracheophyta</taxon>
        <taxon>Spermatophyta</taxon>
        <taxon>Magnoliopsida</taxon>
        <taxon>Liliopsida</taxon>
        <taxon>Asparagales</taxon>
        <taxon>Orchidaceae</taxon>
        <taxon>Epidendroideae</taxon>
        <taxon>Malaxideae</taxon>
        <taxon>Dendrobiinae</taxon>
        <taxon>Dendrobium</taxon>
    </lineage>
</organism>
<feature type="compositionally biased region" description="Basic and acidic residues" evidence="1">
    <location>
        <begin position="74"/>
        <end position="85"/>
    </location>
</feature>
<dbReference type="EMBL" id="KZ502558">
    <property type="protein sequence ID" value="PKU76121.1"/>
    <property type="molecule type" value="Genomic_DNA"/>
</dbReference>
<reference evidence="2 3" key="2">
    <citation type="journal article" date="2017" name="Nature">
        <title>The Apostasia genome and the evolution of orchids.</title>
        <authorList>
            <person name="Zhang G.Q."/>
            <person name="Liu K.W."/>
            <person name="Li Z."/>
            <person name="Lohaus R."/>
            <person name="Hsiao Y.Y."/>
            <person name="Niu S.C."/>
            <person name="Wang J.Y."/>
            <person name="Lin Y.C."/>
            <person name="Xu Q."/>
            <person name="Chen L.J."/>
            <person name="Yoshida K."/>
            <person name="Fujiwara S."/>
            <person name="Wang Z.W."/>
            <person name="Zhang Y.Q."/>
            <person name="Mitsuda N."/>
            <person name="Wang M."/>
            <person name="Liu G.H."/>
            <person name="Pecoraro L."/>
            <person name="Huang H.X."/>
            <person name="Xiao X.J."/>
            <person name="Lin M."/>
            <person name="Wu X.Y."/>
            <person name="Wu W.L."/>
            <person name="Chen Y.Y."/>
            <person name="Chang S.B."/>
            <person name="Sakamoto S."/>
            <person name="Ohme-Takagi M."/>
            <person name="Yagi M."/>
            <person name="Zeng S.J."/>
            <person name="Shen C.Y."/>
            <person name="Yeh C.M."/>
            <person name="Luo Y.B."/>
            <person name="Tsai W.C."/>
            <person name="Van de Peer Y."/>
            <person name="Liu Z.J."/>
        </authorList>
    </citation>
    <scope>NUCLEOTIDE SEQUENCE [LARGE SCALE GENOMIC DNA]</scope>
    <source>
        <tissue evidence="2">The whole plant</tissue>
    </source>
</reference>
<evidence type="ECO:0000256" key="1">
    <source>
        <dbReference type="SAM" id="MobiDB-lite"/>
    </source>
</evidence>
<feature type="compositionally biased region" description="Acidic residues" evidence="1">
    <location>
        <begin position="174"/>
        <end position="184"/>
    </location>
</feature>
<feature type="region of interest" description="Disordered" evidence="1">
    <location>
        <begin position="174"/>
        <end position="197"/>
    </location>
</feature>
<accession>A0A2I0WKE1</accession>
<proteinExistence type="predicted"/>
<sequence>MPIYGLCHSRKTINRALILHQGGSSEEREEEEKEKEKGEKEIPHLLDHRRRSSSCRLKASKLCRTFRKCQELAEERRRRGERGKGDSSPPRPPPKLFLPPEDAGTLPDFRETPGIHRNFVNSLEETNFEGEQIWIVNADPDVEVNKNRDGRVESNMDAVDADVSDVEMGIEWLEEENDGAEEGYSDSGEEKGGGGKQ</sequence>
<name>A0A2I0WKE1_9ASPA</name>